<reference evidence="1 2" key="2">
    <citation type="submission" date="2019-01" db="EMBL/GenBank/DDBJ databases">
        <title>A chromosome length genome reference of the Java medaka (oryzias javanicus).</title>
        <authorList>
            <person name="Herpin A."/>
            <person name="Takehana Y."/>
            <person name="Naruse K."/>
            <person name="Ansai S."/>
            <person name="Kawaguchi M."/>
        </authorList>
    </citation>
    <scope>NUCLEOTIDE SEQUENCE [LARGE SCALE GENOMIC DNA]</scope>
    <source>
        <strain evidence="1">RS831</strain>
        <tissue evidence="1">Whole body</tissue>
    </source>
</reference>
<name>A0A3S2UJ03_ORYJA</name>
<gene>
    <name evidence="1" type="ORF">OJAV_G00057500</name>
</gene>
<evidence type="ECO:0000313" key="1">
    <source>
        <dbReference type="EMBL" id="RVE72028.1"/>
    </source>
</evidence>
<evidence type="ECO:0000313" key="2">
    <source>
        <dbReference type="Proteomes" id="UP000283210"/>
    </source>
</evidence>
<accession>A0A3S2UJ03</accession>
<proteinExistence type="predicted"/>
<keyword evidence="2" id="KW-1185">Reference proteome</keyword>
<organism evidence="1 2">
    <name type="scientific">Oryzias javanicus</name>
    <name type="common">Javanese ricefish</name>
    <name type="synonym">Aplocheilus javanicus</name>
    <dbReference type="NCBI Taxonomy" id="123683"/>
    <lineage>
        <taxon>Eukaryota</taxon>
        <taxon>Metazoa</taxon>
        <taxon>Chordata</taxon>
        <taxon>Craniata</taxon>
        <taxon>Vertebrata</taxon>
        <taxon>Euteleostomi</taxon>
        <taxon>Actinopterygii</taxon>
        <taxon>Neopterygii</taxon>
        <taxon>Teleostei</taxon>
        <taxon>Neoteleostei</taxon>
        <taxon>Acanthomorphata</taxon>
        <taxon>Ovalentaria</taxon>
        <taxon>Atherinomorphae</taxon>
        <taxon>Beloniformes</taxon>
        <taxon>Adrianichthyidae</taxon>
        <taxon>Oryziinae</taxon>
        <taxon>Oryzias</taxon>
    </lineage>
</organism>
<protein>
    <submittedName>
        <fullName evidence="1">Uncharacterized protein</fullName>
    </submittedName>
</protein>
<dbReference type="AlphaFoldDB" id="A0A3S2UJ03"/>
<dbReference type="Proteomes" id="UP000283210">
    <property type="component" value="Chromosome 6"/>
</dbReference>
<sequence>MTRCGRIGHRVIRSLCFLSSRVESSLACAFRTLRGVFTSDSSFSRKHHLRCRRAPGESVIGSPVDPQSASSSV</sequence>
<dbReference type="EMBL" id="CM012442">
    <property type="protein sequence ID" value="RVE72028.1"/>
    <property type="molecule type" value="Genomic_DNA"/>
</dbReference>
<reference evidence="1 2" key="1">
    <citation type="submission" date="2018-11" db="EMBL/GenBank/DDBJ databases">
        <authorList>
            <person name="Lopez-Roques C."/>
            <person name="Donnadieu C."/>
            <person name="Bouchez O."/>
            <person name="Klopp C."/>
            <person name="Cabau C."/>
            <person name="Zahm M."/>
        </authorList>
    </citation>
    <scope>NUCLEOTIDE SEQUENCE [LARGE SCALE GENOMIC DNA]</scope>
    <source>
        <strain evidence="1">RS831</strain>
        <tissue evidence="1">Whole body</tissue>
    </source>
</reference>